<proteinExistence type="predicted"/>
<dbReference type="Proteomes" id="UP001202031">
    <property type="component" value="Unassembled WGS sequence"/>
</dbReference>
<dbReference type="GeneID" id="84023541"/>
<reference evidence="2 3" key="1">
    <citation type="submission" date="2022-03" db="EMBL/GenBank/DDBJ databases">
        <title>Taxonomic description of new species and reclassification of some bacterial strains.</title>
        <authorList>
            <person name="Ndongo S."/>
        </authorList>
    </citation>
    <scope>NUCLEOTIDE SEQUENCE [LARGE SCALE GENOMIC DNA]</scope>
    <source>
        <strain evidence="2 3">Marseille-P6666</strain>
    </source>
</reference>
<protein>
    <submittedName>
        <fullName evidence="2">DnaA/Hda family protein</fullName>
    </submittedName>
</protein>
<feature type="domain" description="Chromosomal replication initiator protein DnaA ATPAse" evidence="1">
    <location>
        <begin position="23"/>
        <end position="138"/>
    </location>
</feature>
<name>A0ABT0R7X0_9BACT</name>
<dbReference type="PANTHER" id="PTHR30050">
    <property type="entry name" value="CHROMOSOMAL REPLICATION INITIATOR PROTEIN DNAA"/>
    <property type="match status" value="1"/>
</dbReference>
<dbReference type="SUPFAM" id="SSF52540">
    <property type="entry name" value="P-loop containing nucleoside triphosphate hydrolases"/>
    <property type="match status" value="1"/>
</dbReference>
<sequence>MHREAQWFINDVVNKVRPRRWLSLLGASGVGKTHLAESVRTALVKERPTIPIQLWKWQKVVSMLRSGDWAFVEYLVKEVYVLILDDIGAENTTPSILSALNRVVDGRLGKWTMLTSNLLPKHIGEHLDARIASRLYRGENVVCRVEDAPDYCFERYMRREGE</sequence>
<evidence type="ECO:0000259" key="1">
    <source>
        <dbReference type="Pfam" id="PF00308"/>
    </source>
</evidence>
<dbReference type="InterPro" id="IPR027417">
    <property type="entry name" value="P-loop_NTPase"/>
</dbReference>
<dbReference type="Gene3D" id="3.40.50.300">
    <property type="entry name" value="P-loop containing nucleotide triphosphate hydrolases"/>
    <property type="match status" value="1"/>
</dbReference>
<gene>
    <name evidence="2" type="ORF">M8N44_06690</name>
</gene>
<evidence type="ECO:0000313" key="3">
    <source>
        <dbReference type="Proteomes" id="UP001202031"/>
    </source>
</evidence>
<comment type="caution">
    <text evidence="2">The sequence shown here is derived from an EMBL/GenBank/DDBJ whole genome shotgun (WGS) entry which is preliminary data.</text>
</comment>
<organism evidence="2 3">
    <name type="scientific">Akkermansia massiliensis</name>
    <dbReference type="NCBI Taxonomy" id="2927224"/>
    <lineage>
        <taxon>Bacteria</taxon>
        <taxon>Pseudomonadati</taxon>
        <taxon>Verrucomicrobiota</taxon>
        <taxon>Verrucomicrobiia</taxon>
        <taxon>Verrucomicrobiales</taxon>
        <taxon>Akkermansiaceae</taxon>
        <taxon>Akkermansia</taxon>
    </lineage>
</organism>
<dbReference type="RefSeq" id="WP_215709511.1">
    <property type="nucleotide sequence ID" value="NZ_JAMGSI010000001.1"/>
</dbReference>
<keyword evidence="3" id="KW-1185">Reference proteome</keyword>
<accession>A0ABT0R7X0</accession>
<dbReference type="EMBL" id="JAMGSI010000001">
    <property type="protein sequence ID" value="MCL6657006.1"/>
    <property type="molecule type" value="Genomic_DNA"/>
</dbReference>
<dbReference type="Pfam" id="PF00308">
    <property type="entry name" value="Bac_DnaA"/>
    <property type="match status" value="1"/>
</dbReference>
<evidence type="ECO:0000313" key="2">
    <source>
        <dbReference type="EMBL" id="MCL6657006.1"/>
    </source>
</evidence>
<dbReference type="PANTHER" id="PTHR30050:SF4">
    <property type="entry name" value="ATP-BINDING PROTEIN RV3427C IN INSERTION SEQUENCE-RELATED"/>
    <property type="match status" value="1"/>
</dbReference>
<dbReference type="InterPro" id="IPR013317">
    <property type="entry name" value="DnaA_dom"/>
</dbReference>